<gene>
    <name evidence="2" type="ORF">FNV43_RR03027</name>
</gene>
<dbReference type="InterPro" id="IPR017956">
    <property type="entry name" value="AT_hook_DNA-bd_motif"/>
</dbReference>
<accession>A0A8K0HJ15</accession>
<protein>
    <submittedName>
        <fullName evidence="2">Uncharacterized protein</fullName>
    </submittedName>
</protein>
<evidence type="ECO:0000256" key="1">
    <source>
        <dbReference type="SAM" id="MobiDB-lite"/>
    </source>
</evidence>
<sequence>MVTDMRLWTDMHNFISLGQVSLLSAALTRLERVVRYTCKGCIRAVLHVINSQMRIRNSRPPPSLAPSPEAIPRSTHLRSRLRSQFDERFLVEEEIRRIGWSCCLLRKSTCPVPSEDQLHGELEQTTGERRSMNCVDEEKDMKNCMQVNSNLALQEQRKVEDNKGKEFSLSVDSQGDGDSSTLLVKVGITLPSTFPKIGSESGEELPFKKRQIIKQSENRTKEVAEGALVEAKVADVKEEGRISLELEDETLEVKEEYALVEVKVEDATVKVGEEDITDEVKRRDAKKKFEVECVKTEVQQEKEKAGIKDKAITIEEKTEMENIHERGVLNDVNGCQKTQSINCIINCESYFPCLINGDKQGNLKQELGLEETDAEPKGRPMRERKREGTDQSADSNSLLQNREKQKLRRGRPKRVQDHAVDGNMGCTDKPKPKRGRPKRVIDELWSGDNGDAEKPKPRRGRPKKMKDEDQNLAACRQPI</sequence>
<dbReference type="EMBL" id="VOIH02000002">
    <property type="protein sequence ID" value="KAF3452594.1"/>
    <property type="molecule type" value="Genomic_DNA"/>
</dbReference>
<dbReference type="AlphaFoldDB" id="A0A8K0HJ15"/>
<comment type="caution">
    <text evidence="2">The sequence shown here is derived from an EMBL/GenBank/DDBJ whole genome shotgun (WGS) entry which is preliminary data.</text>
</comment>
<feature type="compositionally biased region" description="Basic and acidic residues" evidence="1">
    <location>
        <begin position="374"/>
        <end position="389"/>
    </location>
</feature>
<name>A0A8K0HJ15_9ROSA</name>
<dbReference type="Proteomes" id="UP000796880">
    <property type="component" value="Unassembled WGS sequence"/>
</dbReference>
<dbReference type="PRINTS" id="PR00929">
    <property type="entry name" value="ATHOOK"/>
</dbReference>
<organism evidence="2 3">
    <name type="scientific">Rhamnella rubrinervis</name>
    <dbReference type="NCBI Taxonomy" id="2594499"/>
    <lineage>
        <taxon>Eukaryota</taxon>
        <taxon>Viridiplantae</taxon>
        <taxon>Streptophyta</taxon>
        <taxon>Embryophyta</taxon>
        <taxon>Tracheophyta</taxon>
        <taxon>Spermatophyta</taxon>
        <taxon>Magnoliopsida</taxon>
        <taxon>eudicotyledons</taxon>
        <taxon>Gunneridae</taxon>
        <taxon>Pentapetalae</taxon>
        <taxon>rosids</taxon>
        <taxon>fabids</taxon>
        <taxon>Rosales</taxon>
        <taxon>Rhamnaceae</taxon>
        <taxon>rhamnoid group</taxon>
        <taxon>Rhamneae</taxon>
        <taxon>Rhamnella</taxon>
    </lineage>
</organism>
<feature type="compositionally biased region" description="Polar residues" evidence="1">
    <location>
        <begin position="390"/>
        <end position="400"/>
    </location>
</feature>
<evidence type="ECO:0000313" key="3">
    <source>
        <dbReference type="Proteomes" id="UP000796880"/>
    </source>
</evidence>
<dbReference type="OrthoDB" id="838300at2759"/>
<evidence type="ECO:0000313" key="2">
    <source>
        <dbReference type="EMBL" id="KAF3452594.1"/>
    </source>
</evidence>
<reference evidence="2" key="1">
    <citation type="submission" date="2020-03" db="EMBL/GenBank/DDBJ databases">
        <title>A high-quality chromosome-level genome assembly of a woody plant with both climbing and erect habits, Rhamnella rubrinervis.</title>
        <authorList>
            <person name="Lu Z."/>
            <person name="Yang Y."/>
            <person name="Zhu X."/>
            <person name="Sun Y."/>
        </authorList>
    </citation>
    <scope>NUCLEOTIDE SEQUENCE</scope>
    <source>
        <strain evidence="2">BYM</strain>
        <tissue evidence="2">Leaf</tissue>
    </source>
</reference>
<dbReference type="GO" id="GO:0003677">
    <property type="term" value="F:DNA binding"/>
    <property type="evidence" value="ECO:0007669"/>
    <property type="project" value="InterPro"/>
</dbReference>
<proteinExistence type="predicted"/>
<feature type="region of interest" description="Disordered" evidence="1">
    <location>
        <begin position="367"/>
        <end position="479"/>
    </location>
</feature>
<keyword evidence="3" id="KW-1185">Reference proteome</keyword>